<dbReference type="EMBL" id="JACHGW010000004">
    <property type="protein sequence ID" value="MBB6052826.1"/>
    <property type="molecule type" value="Genomic_DNA"/>
</dbReference>
<reference evidence="1 2" key="1">
    <citation type="submission" date="2020-08" db="EMBL/GenBank/DDBJ databases">
        <title>Genomic Encyclopedia of Type Strains, Phase IV (KMG-IV): sequencing the most valuable type-strain genomes for metagenomic binning, comparative biology and taxonomic classification.</title>
        <authorList>
            <person name="Goeker M."/>
        </authorList>
    </citation>
    <scope>NUCLEOTIDE SEQUENCE [LARGE SCALE GENOMIC DNA]</scope>
    <source>
        <strain evidence="1 2">DSM 23562</strain>
    </source>
</reference>
<comment type="caution">
    <text evidence="1">The sequence shown here is derived from an EMBL/GenBank/DDBJ whole genome shotgun (WGS) entry which is preliminary data.</text>
</comment>
<organism evidence="1 2">
    <name type="scientific">Armatimonas rosea</name>
    <dbReference type="NCBI Taxonomy" id="685828"/>
    <lineage>
        <taxon>Bacteria</taxon>
        <taxon>Bacillati</taxon>
        <taxon>Armatimonadota</taxon>
        <taxon>Armatimonadia</taxon>
        <taxon>Armatimonadales</taxon>
        <taxon>Armatimonadaceae</taxon>
        <taxon>Armatimonas</taxon>
    </lineage>
</organism>
<dbReference type="GO" id="GO:0000502">
    <property type="term" value="C:proteasome complex"/>
    <property type="evidence" value="ECO:0007669"/>
    <property type="project" value="UniProtKB-KW"/>
</dbReference>
<keyword evidence="1" id="KW-0436">Ligase</keyword>
<dbReference type="GO" id="GO:0010498">
    <property type="term" value="P:proteasomal protein catabolic process"/>
    <property type="evidence" value="ECO:0007669"/>
    <property type="project" value="InterPro"/>
</dbReference>
<dbReference type="EC" id="6.3.2.-" evidence="1"/>
<dbReference type="GO" id="GO:0005524">
    <property type="term" value="F:ATP binding"/>
    <property type="evidence" value="ECO:0007669"/>
    <property type="project" value="TreeGrafter"/>
</dbReference>
<dbReference type="GO" id="GO:0019941">
    <property type="term" value="P:modification-dependent protein catabolic process"/>
    <property type="evidence" value="ECO:0007669"/>
    <property type="project" value="InterPro"/>
</dbReference>
<dbReference type="GO" id="GO:0070490">
    <property type="term" value="P:protein pupylation"/>
    <property type="evidence" value="ECO:0007669"/>
    <property type="project" value="TreeGrafter"/>
</dbReference>
<keyword evidence="2" id="KW-1185">Reference proteome</keyword>
<protein>
    <submittedName>
        <fullName evidence="1">Proteasome accessory factor A</fullName>
        <ecNumber evidence="1">6.3.2.-</ecNumber>
    </submittedName>
</protein>
<keyword evidence="1" id="KW-0647">Proteasome</keyword>
<dbReference type="GO" id="GO:0016811">
    <property type="term" value="F:hydrolase activity, acting on carbon-nitrogen (but not peptide) bonds, in linear amides"/>
    <property type="evidence" value="ECO:0007669"/>
    <property type="project" value="TreeGrafter"/>
</dbReference>
<dbReference type="PANTHER" id="PTHR42307">
    <property type="entry name" value="PUP DEAMIDASE/DEPUPYLASE"/>
    <property type="match status" value="1"/>
</dbReference>
<dbReference type="AlphaFoldDB" id="A0A7W9SU21"/>
<dbReference type="PANTHER" id="PTHR42307:SF2">
    <property type="entry name" value="PUP DEAMIDASE_DEPUPYLASE"/>
    <property type="match status" value="1"/>
</dbReference>
<sequence length="501" mass="55690">MIGIETEYGIYVEGKGAQDLVDEAGYLVKLVPSPTVAGRWDYKQEHPRRDMRGFTVDHLSIDPNDAQFEQTGRPHSTDIEVRSDRVLTNGARLYNDHGHPEYSTPECTSLREVIAHDRAGERWMQRLAERRMKQLGPESLVAMYKNNTDFHGASYGTHESYLMRREVPFDRVLEGLLPFFATRQLYAGAGKVGRENAGANPQAIFQLSQRADFFTTMASVDTLYNRPIVNTRDEPHADARRFRRLHVICGDANFAEVATLLKVGTTLLVLRLIEKGLAPTTVGLRDPVAAIKHVSADQSLKWQVERQGGGTIGAVDVQRAYLAAAKEHLTGLSPDTDTVLVEWEQVLNTLETDPLSLSDTLDWAAKRALLEGFMDAEGIESWGDPYLQSLDLEYHNTDPAAGLYYALEQEEKLRRVVTEEEILAALDTPPAGSPRAIVRGLAVRKFPEAIQKISWGGFTLEHDGQSANVRMADIQEREPQALATALDAATTPAEFIAVLTP</sequence>
<dbReference type="RefSeq" id="WP_184202488.1">
    <property type="nucleotide sequence ID" value="NZ_JACHGW010000004.1"/>
</dbReference>
<dbReference type="GO" id="GO:0016874">
    <property type="term" value="F:ligase activity"/>
    <property type="evidence" value="ECO:0007669"/>
    <property type="project" value="UniProtKB-KW"/>
</dbReference>
<name>A0A7W9SU21_ARMRO</name>
<dbReference type="Pfam" id="PF03136">
    <property type="entry name" value="Pup_ligase"/>
    <property type="match status" value="1"/>
</dbReference>
<dbReference type="Proteomes" id="UP000520814">
    <property type="component" value="Unassembled WGS sequence"/>
</dbReference>
<proteinExistence type="predicted"/>
<gene>
    <name evidence="1" type="ORF">HNQ39_004647</name>
</gene>
<dbReference type="InterPro" id="IPR004347">
    <property type="entry name" value="Pup_ligase/deamidase"/>
</dbReference>
<accession>A0A7W9SU21</accession>
<evidence type="ECO:0000313" key="1">
    <source>
        <dbReference type="EMBL" id="MBB6052826.1"/>
    </source>
</evidence>
<dbReference type="GO" id="GO:0008233">
    <property type="term" value="F:peptidase activity"/>
    <property type="evidence" value="ECO:0007669"/>
    <property type="project" value="TreeGrafter"/>
</dbReference>
<evidence type="ECO:0000313" key="2">
    <source>
        <dbReference type="Proteomes" id="UP000520814"/>
    </source>
</evidence>